<accession>A0A2M8RAG5</accession>
<evidence type="ECO:0000313" key="1">
    <source>
        <dbReference type="EMBL" id="PJG54821.1"/>
    </source>
</evidence>
<sequence>MVAINSVGATALTVLKAANVQTATEPDASPIGVIPHVNAVSSRLAPGVSDALLKIDALINGKDALVNAKTAAANAGKSAGRVIARDGYVESPMMKLSELPADQAEYVKRFGADAAVRIDPVEVSRADFERMVLQHAMESWKDLPGFNEALANGTLKIQRASDVPEIGYESFQYDLYSGGNYFGGVGWSGINNKKLYFEIQAQGISQAFGSIRGQEFYVTWPDASLAKPS</sequence>
<reference evidence="1 2" key="1">
    <citation type="submission" date="2017-11" db="EMBL/GenBank/DDBJ databases">
        <title>Bradyrhizobium forestalis sp. nov., an efficient nitrogen-fixing bacterium isolated from nodules of forest legume species in the Amazon.</title>
        <authorList>
            <person name="Costa E.M."/>
            <person name="Guimaraes A."/>
            <person name="Carvalho T.S."/>
            <person name="Rodrigues T.L."/>
            <person name="Ribeiro P.R.A."/>
            <person name="Lebbe L."/>
            <person name="Willems A."/>
            <person name="Moreira F.M.S."/>
        </authorList>
    </citation>
    <scope>NUCLEOTIDE SEQUENCE [LARGE SCALE GENOMIC DNA]</scope>
    <source>
        <strain evidence="1 2">INPA54B</strain>
    </source>
</reference>
<evidence type="ECO:0000313" key="2">
    <source>
        <dbReference type="Proteomes" id="UP000231194"/>
    </source>
</evidence>
<proteinExistence type="predicted"/>
<protein>
    <submittedName>
        <fullName evidence="1">Uncharacterized protein</fullName>
    </submittedName>
</protein>
<keyword evidence="2" id="KW-1185">Reference proteome</keyword>
<dbReference type="OrthoDB" id="8100918at2"/>
<name>A0A2M8RAG5_9BRAD</name>
<comment type="caution">
    <text evidence="1">The sequence shown here is derived from an EMBL/GenBank/DDBJ whole genome shotgun (WGS) entry which is preliminary data.</text>
</comment>
<dbReference type="Proteomes" id="UP000231194">
    <property type="component" value="Unassembled WGS sequence"/>
</dbReference>
<dbReference type="AlphaFoldDB" id="A0A2M8RAG5"/>
<organism evidence="1 2">
    <name type="scientific">Bradyrhizobium forestalis</name>
    <dbReference type="NCBI Taxonomy" id="1419263"/>
    <lineage>
        <taxon>Bacteria</taxon>
        <taxon>Pseudomonadati</taxon>
        <taxon>Pseudomonadota</taxon>
        <taxon>Alphaproteobacteria</taxon>
        <taxon>Hyphomicrobiales</taxon>
        <taxon>Nitrobacteraceae</taxon>
        <taxon>Bradyrhizobium</taxon>
    </lineage>
</organism>
<dbReference type="EMBL" id="PGVG01000008">
    <property type="protein sequence ID" value="PJG54821.1"/>
    <property type="molecule type" value="Genomic_DNA"/>
</dbReference>
<dbReference type="RefSeq" id="WP_100232191.1">
    <property type="nucleotide sequence ID" value="NZ_PGVG01000008.1"/>
</dbReference>
<gene>
    <name evidence="1" type="ORF">CVM73_12000</name>
</gene>